<reference evidence="14" key="4">
    <citation type="submission" date="2025-09" db="UniProtKB">
        <authorList>
            <consortium name="Ensembl"/>
        </authorList>
    </citation>
    <scope>IDENTIFICATION</scope>
</reference>
<dbReference type="InterPro" id="IPR002126">
    <property type="entry name" value="Cadherin-like_dom"/>
</dbReference>
<feature type="signal peptide" evidence="12">
    <location>
        <begin position="1"/>
        <end position="26"/>
    </location>
</feature>
<evidence type="ECO:0000256" key="10">
    <source>
        <dbReference type="ARBA" id="ARBA00023180"/>
    </source>
</evidence>
<evidence type="ECO:0000313" key="14">
    <source>
        <dbReference type="Ensembl" id="ENSAMXP00000041531.1"/>
    </source>
</evidence>
<accession>A0A3B1JIJ1</accession>
<keyword evidence="6 11" id="KW-0106">Calcium</keyword>
<reference evidence="15" key="2">
    <citation type="journal article" date="2014" name="Nat. Commun.">
        <title>The cavefish genome reveals candidate genes for eye loss.</title>
        <authorList>
            <person name="McGaugh S.E."/>
            <person name="Gross J.B."/>
            <person name="Aken B."/>
            <person name="Blin M."/>
            <person name="Borowsky R."/>
            <person name="Chalopin D."/>
            <person name="Hinaux H."/>
            <person name="Jeffery W.R."/>
            <person name="Keene A."/>
            <person name="Ma L."/>
            <person name="Minx P."/>
            <person name="Murphy D."/>
            <person name="O'Quin K.E."/>
            <person name="Retaux S."/>
            <person name="Rohner N."/>
            <person name="Searle S.M."/>
            <person name="Stahl B.A."/>
            <person name="Tabin C."/>
            <person name="Volff J.N."/>
            <person name="Yoshizawa M."/>
            <person name="Warren W.C."/>
        </authorList>
    </citation>
    <scope>NUCLEOTIDE SEQUENCE [LARGE SCALE GENOMIC DNA]</scope>
    <source>
        <strain evidence="15">female</strain>
    </source>
</reference>
<dbReference type="InterPro" id="IPR020894">
    <property type="entry name" value="Cadherin_CS"/>
</dbReference>
<evidence type="ECO:0000256" key="2">
    <source>
        <dbReference type="ARBA" id="ARBA00022475"/>
    </source>
</evidence>
<dbReference type="Proteomes" id="UP000018467">
    <property type="component" value="Unassembled WGS sequence"/>
</dbReference>
<dbReference type="InterPro" id="IPR050174">
    <property type="entry name" value="Protocadherin/Cadherin-CA"/>
</dbReference>
<dbReference type="GO" id="GO:0005509">
    <property type="term" value="F:calcium ion binding"/>
    <property type="evidence" value="ECO:0007669"/>
    <property type="project" value="UniProtKB-UniRule"/>
</dbReference>
<evidence type="ECO:0000259" key="13">
    <source>
        <dbReference type="PROSITE" id="PS50268"/>
    </source>
</evidence>
<keyword evidence="4 12" id="KW-0732">Signal</keyword>
<feature type="chain" id="PRO_5017460999" description="Cadherin domain-containing protein" evidence="12">
    <location>
        <begin position="27"/>
        <end position="234"/>
    </location>
</feature>
<dbReference type="InterPro" id="IPR015919">
    <property type="entry name" value="Cadherin-like_sf"/>
</dbReference>
<evidence type="ECO:0000256" key="12">
    <source>
        <dbReference type="SAM" id="SignalP"/>
    </source>
</evidence>
<dbReference type="InParanoid" id="A0A3B1JIJ1"/>
<keyword evidence="3" id="KW-0812">Transmembrane</keyword>
<dbReference type="GO" id="GO:0009653">
    <property type="term" value="P:anatomical structure morphogenesis"/>
    <property type="evidence" value="ECO:0007669"/>
    <property type="project" value="UniProtKB-ARBA"/>
</dbReference>
<keyword evidence="15" id="KW-1185">Reference proteome</keyword>
<evidence type="ECO:0000256" key="6">
    <source>
        <dbReference type="ARBA" id="ARBA00022837"/>
    </source>
</evidence>
<keyword evidence="7" id="KW-0130">Cell adhesion</keyword>
<dbReference type="GO" id="GO:0007156">
    <property type="term" value="P:homophilic cell adhesion via plasma membrane adhesion molecules"/>
    <property type="evidence" value="ECO:0007669"/>
    <property type="project" value="InterPro"/>
</dbReference>
<protein>
    <recommendedName>
        <fullName evidence="13">Cadherin domain-containing protein</fullName>
    </recommendedName>
</protein>
<evidence type="ECO:0000313" key="15">
    <source>
        <dbReference type="Proteomes" id="UP000018467"/>
    </source>
</evidence>
<dbReference type="Pfam" id="PF00028">
    <property type="entry name" value="Cadherin"/>
    <property type="match status" value="1"/>
</dbReference>
<dbReference type="GO" id="GO:0005886">
    <property type="term" value="C:plasma membrane"/>
    <property type="evidence" value="ECO:0007669"/>
    <property type="project" value="UniProtKB-SubCell"/>
</dbReference>
<dbReference type="CDD" id="cd11304">
    <property type="entry name" value="Cadherin_repeat"/>
    <property type="match status" value="2"/>
</dbReference>
<evidence type="ECO:0000256" key="7">
    <source>
        <dbReference type="ARBA" id="ARBA00022889"/>
    </source>
</evidence>
<evidence type="ECO:0000256" key="4">
    <source>
        <dbReference type="ARBA" id="ARBA00022729"/>
    </source>
</evidence>
<dbReference type="PRINTS" id="PR00205">
    <property type="entry name" value="CADHERIN"/>
</dbReference>
<dbReference type="GeneTree" id="ENSGT00940000164173"/>
<dbReference type="FunFam" id="2.60.40.60:FF:000007">
    <property type="entry name" value="Protocadherin alpha 2"/>
    <property type="match status" value="1"/>
</dbReference>
<evidence type="ECO:0000256" key="9">
    <source>
        <dbReference type="ARBA" id="ARBA00023136"/>
    </source>
</evidence>
<dbReference type="STRING" id="7994.ENSAMXP00000041531"/>
<dbReference type="FunFam" id="2.60.40.60:FF:000006">
    <property type="entry name" value="Protocadherin alpha 2"/>
    <property type="match status" value="1"/>
</dbReference>
<dbReference type="Gene3D" id="2.60.40.60">
    <property type="entry name" value="Cadherins"/>
    <property type="match status" value="2"/>
</dbReference>
<keyword evidence="9" id="KW-0472">Membrane</keyword>
<sequence length="234" mass="26196">MGFTASGGRFLMRTLLLLFCWDFSRGQISYSISEEVKKGTVVGNLAKDLNVDIQELQSRVFQIVAGSNTRYFDVNVKTGVLFVNDRLDREELCESKQKCSLNIEVMAQNPVKLYRFEVNIADVNDNSPVFQLQKLDKNIYENVVPGDRFSLPAARDLDIGTNSVKTYMLSPNEHFSVDVQSYGEQSVSAELVLQKPLDREKQSVSQYSITVIASDEGSPSLSSTAVIVCWVDDI</sequence>
<evidence type="ECO:0000256" key="5">
    <source>
        <dbReference type="ARBA" id="ARBA00022737"/>
    </source>
</evidence>
<proteinExistence type="predicted"/>
<evidence type="ECO:0000256" key="11">
    <source>
        <dbReference type="PROSITE-ProRule" id="PRU00043"/>
    </source>
</evidence>
<dbReference type="Bgee" id="ENSAMXG00000042378">
    <property type="expression patterns" value="Expressed in brain"/>
</dbReference>
<dbReference type="Ensembl" id="ENSAMXT00000030386.1">
    <property type="protein sequence ID" value="ENSAMXP00000041531.1"/>
    <property type="gene ID" value="ENSAMXG00000042378.1"/>
</dbReference>
<organism evidence="14 15">
    <name type="scientific">Astyanax mexicanus</name>
    <name type="common">Blind cave fish</name>
    <name type="synonym">Astyanax fasciatus mexicanus</name>
    <dbReference type="NCBI Taxonomy" id="7994"/>
    <lineage>
        <taxon>Eukaryota</taxon>
        <taxon>Metazoa</taxon>
        <taxon>Chordata</taxon>
        <taxon>Craniata</taxon>
        <taxon>Vertebrata</taxon>
        <taxon>Euteleostomi</taxon>
        <taxon>Actinopterygii</taxon>
        <taxon>Neopterygii</taxon>
        <taxon>Teleostei</taxon>
        <taxon>Ostariophysi</taxon>
        <taxon>Characiformes</taxon>
        <taxon>Characoidei</taxon>
        <taxon>Acestrorhamphidae</taxon>
        <taxon>Acestrorhamphinae</taxon>
        <taxon>Astyanax</taxon>
    </lineage>
</organism>
<feature type="domain" description="Cadherin" evidence="13">
    <location>
        <begin position="139"/>
        <end position="234"/>
    </location>
</feature>
<dbReference type="PROSITE" id="PS00232">
    <property type="entry name" value="CADHERIN_1"/>
    <property type="match status" value="1"/>
</dbReference>
<dbReference type="PROSITE" id="PS50268">
    <property type="entry name" value="CADHERIN_2"/>
    <property type="match status" value="2"/>
</dbReference>
<dbReference type="Pfam" id="PF08266">
    <property type="entry name" value="Cadherin_2"/>
    <property type="match status" value="1"/>
</dbReference>
<dbReference type="SUPFAM" id="SSF49313">
    <property type="entry name" value="Cadherin-like"/>
    <property type="match status" value="2"/>
</dbReference>
<keyword evidence="10" id="KW-0325">Glycoprotein</keyword>
<comment type="subcellular location">
    <subcellularLocation>
        <location evidence="1">Cell membrane</location>
        <topology evidence="1">Single-pass type I membrane protein</topology>
    </subcellularLocation>
</comment>
<keyword evidence="5" id="KW-0677">Repeat</keyword>
<dbReference type="SMART" id="SM00112">
    <property type="entry name" value="CA"/>
    <property type="match status" value="2"/>
</dbReference>
<dbReference type="PANTHER" id="PTHR24028">
    <property type="entry name" value="CADHERIN-87A"/>
    <property type="match status" value="1"/>
</dbReference>
<dbReference type="AlphaFoldDB" id="A0A3B1JIJ1"/>
<keyword evidence="2" id="KW-1003">Cell membrane</keyword>
<evidence type="ECO:0000256" key="8">
    <source>
        <dbReference type="ARBA" id="ARBA00022989"/>
    </source>
</evidence>
<keyword evidence="8" id="KW-1133">Transmembrane helix</keyword>
<evidence type="ECO:0000256" key="3">
    <source>
        <dbReference type="ARBA" id="ARBA00022692"/>
    </source>
</evidence>
<dbReference type="PANTHER" id="PTHR24028:SF307">
    <property type="entry name" value="PROTOCADHERIN BETA-15-LIKE ISOFORM X1"/>
    <property type="match status" value="1"/>
</dbReference>
<evidence type="ECO:0000256" key="1">
    <source>
        <dbReference type="ARBA" id="ARBA00004251"/>
    </source>
</evidence>
<name>A0A3B1JIJ1_ASTMX</name>
<feature type="domain" description="Cadherin" evidence="13">
    <location>
        <begin position="24"/>
        <end position="130"/>
    </location>
</feature>
<reference evidence="15" key="1">
    <citation type="submission" date="2013-03" db="EMBL/GenBank/DDBJ databases">
        <authorList>
            <person name="Jeffery W."/>
            <person name="Warren W."/>
            <person name="Wilson R.K."/>
        </authorList>
    </citation>
    <scope>NUCLEOTIDE SEQUENCE</scope>
    <source>
        <strain evidence="15">female</strain>
    </source>
</reference>
<dbReference type="InterPro" id="IPR013164">
    <property type="entry name" value="Cadherin_N"/>
</dbReference>
<reference evidence="14" key="3">
    <citation type="submission" date="2025-08" db="UniProtKB">
        <authorList>
            <consortium name="Ensembl"/>
        </authorList>
    </citation>
    <scope>IDENTIFICATION</scope>
</reference>